<evidence type="ECO:0000256" key="1">
    <source>
        <dbReference type="SAM" id="MobiDB-lite"/>
    </source>
</evidence>
<dbReference type="EMBL" id="CABFNP030001195">
    <property type="protein sequence ID" value="CAI6092059.1"/>
    <property type="molecule type" value="Genomic_DNA"/>
</dbReference>
<feature type="compositionally biased region" description="Basic and acidic residues" evidence="1">
    <location>
        <begin position="31"/>
        <end position="45"/>
    </location>
</feature>
<comment type="caution">
    <text evidence="2">The sequence shown here is derived from an EMBL/GenBank/DDBJ whole genome shotgun (WGS) entry which is preliminary data.</text>
</comment>
<protein>
    <submittedName>
        <fullName evidence="2">Uncharacterized protein</fullName>
    </submittedName>
</protein>
<name>A0AA35M8L5_9HYPO</name>
<reference evidence="2" key="1">
    <citation type="submission" date="2023-01" db="EMBL/GenBank/DDBJ databases">
        <authorList>
            <person name="Piombo E."/>
        </authorList>
    </citation>
    <scope>NUCLEOTIDE SEQUENCE</scope>
</reference>
<dbReference type="AlphaFoldDB" id="A0AA35M8L5"/>
<organism evidence="2 3">
    <name type="scientific">Clonostachys chloroleuca</name>
    <dbReference type="NCBI Taxonomy" id="1926264"/>
    <lineage>
        <taxon>Eukaryota</taxon>
        <taxon>Fungi</taxon>
        <taxon>Dikarya</taxon>
        <taxon>Ascomycota</taxon>
        <taxon>Pezizomycotina</taxon>
        <taxon>Sordariomycetes</taxon>
        <taxon>Hypocreomycetidae</taxon>
        <taxon>Hypocreales</taxon>
        <taxon>Bionectriaceae</taxon>
        <taxon>Clonostachys</taxon>
    </lineage>
</organism>
<feature type="region of interest" description="Disordered" evidence="1">
    <location>
        <begin position="1"/>
        <end position="69"/>
    </location>
</feature>
<keyword evidence="3" id="KW-1185">Reference proteome</keyword>
<dbReference type="Proteomes" id="UP001160390">
    <property type="component" value="Unassembled WGS sequence"/>
</dbReference>
<evidence type="ECO:0000313" key="3">
    <source>
        <dbReference type="Proteomes" id="UP001160390"/>
    </source>
</evidence>
<feature type="compositionally biased region" description="Low complexity" evidence="1">
    <location>
        <begin position="1"/>
        <end position="28"/>
    </location>
</feature>
<gene>
    <name evidence="2" type="ORF">CCHLO57077_00006270</name>
</gene>
<evidence type="ECO:0000313" key="2">
    <source>
        <dbReference type="EMBL" id="CAI6092059.1"/>
    </source>
</evidence>
<accession>A0AA35M8L5</accession>
<sequence>MSDNQSFFSPTPTSTPSASSSSSSPSTPDLEEVKINTDDLKKDPNQHLPALMRDFPKPEGDLDIGEALGRQPGRWTISGQMEANRARSQQQRARQINLNLANSAKQDLDAIKAKLLASHQKMQSR</sequence>
<proteinExistence type="predicted"/>